<accession>A0AAV6KIF0</accession>
<gene>
    <name evidence="1" type="ORF">RHGRI_010414</name>
</gene>
<dbReference type="AlphaFoldDB" id="A0AAV6KIF0"/>
<dbReference type="Pfam" id="PF25463">
    <property type="entry name" value="DUF7899"/>
    <property type="match status" value="1"/>
</dbReference>
<organism evidence="1 2">
    <name type="scientific">Rhododendron griersonianum</name>
    <dbReference type="NCBI Taxonomy" id="479676"/>
    <lineage>
        <taxon>Eukaryota</taxon>
        <taxon>Viridiplantae</taxon>
        <taxon>Streptophyta</taxon>
        <taxon>Embryophyta</taxon>
        <taxon>Tracheophyta</taxon>
        <taxon>Spermatophyta</taxon>
        <taxon>Magnoliopsida</taxon>
        <taxon>eudicotyledons</taxon>
        <taxon>Gunneridae</taxon>
        <taxon>Pentapetalae</taxon>
        <taxon>asterids</taxon>
        <taxon>Ericales</taxon>
        <taxon>Ericaceae</taxon>
        <taxon>Ericoideae</taxon>
        <taxon>Rhodoreae</taxon>
        <taxon>Rhododendron</taxon>
    </lineage>
</organism>
<dbReference type="EMBL" id="JACTNZ010000004">
    <property type="protein sequence ID" value="KAG5552323.1"/>
    <property type="molecule type" value="Genomic_DNA"/>
</dbReference>
<dbReference type="InterPro" id="IPR057221">
    <property type="entry name" value="DUF7899"/>
</dbReference>
<keyword evidence="2" id="KW-1185">Reference proteome</keyword>
<evidence type="ECO:0000313" key="2">
    <source>
        <dbReference type="Proteomes" id="UP000823749"/>
    </source>
</evidence>
<evidence type="ECO:0000313" key="1">
    <source>
        <dbReference type="EMBL" id="KAG5552323.1"/>
    </source>
</evidence>
<sequence>MKSAKVIELVAAHDIFFALAHSGVCAAFSRGKSNKRICFLNVSPDEVIRSLFYITVSVYASDNFSSLKCRSTRIECVELFSVTVYTKGETRCRFPLFVSKYLKWPGFVEFDDVNGKVLTYSAQDSIYRVFDLKNYTLLYSISDKHVQEIKIRLLIFNRAQSHVPLKILSIEDGTVLKDFNHFIVIRWTSYNNSMKSFLLSKRMRISRFLINRTVAVWNFCGELVTSFEDHLLWHPDCNANNICITSDPNLVNCFSGWRCLRKR</sequence>
<dbReference type="PANTHER" id="PTHR31789:SF10">
    <property type="entry name" value="TRANSDUCIN_WD40 REPEAT-LIKE SUPERFAMILY PROTEIN"/>
    <property type="match status" value="1"/>
</dbReference>
<protein>
    <submittedName>
        <fullName evidence="1">Uncharacterized protein</fullName>
    </submittedName>
</protein>
<comment type="caution">
    <text evidence="1">The sequence shown here is derived from an EMBL/GenBank/DDBJ whole genome shotgun (WGS) entry which is preliminary data.</text>
</comment>
<name>A0AAV6KIF0_9ERIC</name>
<dbReference type="Proteomes" id="UP000823749">
    <property type="component" value="Chromosome 4"/>
</dbReference>
<proteinExistence type="predicted"/>
<reference evidence="1" key="1">
    <citation type="submission" date="2020-08" db="EMBL/GenBank/DDBJ databases">
        <title>Plant Genome Project.</title>
        <authorList>
            <person name="Zhang R.-G."/>
        </authorList>
    </citation>
    <scope>NUCLEOTIDE SEQUENCE</scope>
    <source>
        <strain evidence="1">WSP0</strain>
        <tissue evidence="1">Leaf</tissue>
    </source>
</reference>
<dbReference type="PANTHER" id="PTHR31789">
    <property type="entry name" value="OS05G0482600 PROTEIN"/>
    <property type="match status" value="1"/>
</dbReference>